<accession>A0AAD4J5G6</accession>
<evidence type="ECO:0000313" key="2">
    <source>
        <dbReference type="Proteomes" id="UP001190926"/>
    </source>
</evidence>
<protein>
    <submittedName>
        <fullName evidence="1">Uncharacterized protein</fullName>
    </submittedName>
</protein>
<dbReference type="AlphaFoldDB" id="A0AAD4J5G6"/>
<dbReference type="EMBL" id="SDAM02000150">
    <property type="protein sequence ID" value="KAH6827226.1"/>
    <property type="molecule type" value="Genomic_DNA"/>
</dbReference>
<proteinExistence type="predicted"/>
<gene>
    <name evidence="1" type="ORF">C2S53_000746</name>
</gene>
<keyword evidence="2" id="KW-1185">Reference proteome</keyword>
<evidence type="ECO:0000313" key="1">
    <source>
        <dbReference type="EMBL" id="KAH6827226.1"/>
    </source>
</evidence>
<organism evidence="1 2">
    <name type="scientific">Perilla frutescens var. hirtella</name>
    <name type="common">Perilla citriodora</name>
    <name type="synonym">Perilla setoyensis</name>
    <dbReference type="NCBI Taxonomy" id="608512"/>
    <lineage>
        <taxon>Eukaryota</taxon>
        <taxon>Viridiplantae</taxon>
        <taxon>Streptophyta</taxon>
        <taxon>Embryophyta</taxon>
        <taxon>Tracheophyta</taxon>
        <taxon>Spermatophyta</taxon>
        <taxon>Magnoliopsida</taxon>
        <taxon>eudicotyledons</taxon>
        <taxon>Gunneridae</taxon>
        <taxon>Pentapetalae</taxon>
        <taxon>asterids</taxon>
        <taxon>lamiids</taxon>
        <taxon>Lamiales</taxon>
        <taxon>Lamiaceae</taxon>
        <taxon>Nepetoideae</taxon>
        <taxon>Elsholtzieae</taxon>
        <taxon>Perilla</taxon>
    </lineage>
</organism>
<reference evidence="1 2" key="1">
    <citation type="journal article" date="2021" name="Nat. Commun.">
        <title>Incipient diploidization of the medicinal plant Perilla within 10,000 years.</title>
        <authorList>
            <person name="Zhang Y."/>
            <person name="Shen Q."/>
            <person name="Leng L."/>
            <person name="Zhang D."/>
            <person name="Chen S."/>
            <person name="Shi Y."/>
            <person name="Ning Z."/>
            <person name="Chen S."/>
        </authorList>
    </citation>
    <scope>NUCLEOTIDE SEQUENCE [LARGE SCALE GENOMIC DNA]</scope>
    <source>
        <strain evidence="2">cv. PC099</strain>
    </source>
</reference>
<dbReference type="Proteomes" id="UP001190926">
    <property type="component" value="Unassembled WGS sequence"/>
</dbReference>
<name>A0AAD4J5G6_PERFH</name>
<sequence length="97" mass="10686">MKPRANSSHLDTQHNMKFAISSKGIGFHIWLPLTKSALEAEEATIFTVTVYHAATAAVYDEVTPAALTGKWRLYRGDSLAVKFMSVKSIGLGRYLSN</sequence>
<comment type="caution">
    <text evidence="1">The sequence shown here is derived from an EMBL/GenBank/DDBJ whole genome shotgun (WGS) entry which is preliminary data.</text>
</comment>